<feature type="non-terminal residue" evidence="2">
    <location>
        <position position="1"/>
    </location>
</feature>
<reference evidence="2 3" key="1">
    <citation type="submission" date="2013-04" db="EMBL/GenBank/DDBJ databases">
        <authorList>
            <person name="Harkins D.M."/>
            <person name="Durkin A.S."/>
            <person name="Brinkac L.M."/>
            <person name="Haft D.H."/>
            <person name="Selengut J.D."/>
            <person name="Sanka R."/>
            <person name="DePew J."/>
            <person name="Purushe J."/>
            <person name="Hartskeerl R.A."/>
            <person name="Ahmed A."/>
            <person name="van der Linden H."/>
            <person name="Goris M.G.A."/>
            <person name="Vinetz J.M."/>
            <person name="Sutton G.G."/>
            <person name="Nierman W.C."/>
            <person name="Fouts D.E."/>
        </authorList>
    </citation>
    <scope>NUCLEOTIDE SEQUENCE [LARGE SCALE GENOMIC DNA]</scope>
    <source>
        <strain evidence="2 3">Sao Paulo</strain>
    </source>
</reference>
<dbReference type="GO" id="GO:0015074">
    <property type="term" value="P:DNA integration"/>
    <property type="evidence" value="ECO:0007669"/>
    <property type="project" value="InterPro"/>
</dbReference>
<proteinExistence type="predicted"/>
<dbReference type="RefSeq" id="WP_015678425.1">
    <property type="nucleotide sequence ID" value="NZ_AOGX02000028.1"/>
</dbReference>
<dbReference type="InterPro" id="IPR001584">
    <property type="entry name" value="Integrase_cat-core"/>
</dbReference>
<dbReference type="Proteomes" id="UP000013996">
    <property type="component" value="Unassembled WGS sequence"/>
</dbReference>
<gene>
    <name evidence="2" type="ORF">LEP1GSC202_0390</name>
</gene>
<dbReference type="OrthoDB" id="9813957at2"/>
<feature type="domain" description="Integrase catalytic" evidence="1">
    <location>
        <begin position="1"/>
        <end position="34"/>
    </location>
</feature>
<dbReference type="Pfam" id="PF13333">
    <property type="entry name" value="rve_2"/>
    <property type="match status" value="1"/>
</dbReference>
<evidence type="ECO:0000313" key="2">
    <source>
        <dbReference type="EMBL" id="EOQ87905.1"/>
    </source>
</evidence>
<evidence type="ECO:0000259" key="1">
    <source>
        <dbReference type="Pfam" id="PF13333"/>
    </source>
</evidence>
<evidence type="ECO:0000313" key="3">
    <source>
        <dbReference type="Proteomes" id="UP000013996"/>
    </source>
</evidence>
<comment type="caution">
    <text evidence="2">The sequence shown here is derived from an EMBL/GenBank/DDBJ whole genome shotgun (WGS) entry which is preliminary data.</text>
</comment>
<dbReference type="EMBL" id="AOGX02000028">
    <property type="protein sequence ID" value="EOQ87905.1"/>
    <property type="molecule type" value="Genomic_DNA"/>
</dbReference>
<sequence length="40" mass="4856">EQARSSLFEYIEVFYNRKRLHSKIGYKAPVTFENEFHAYS</sequence>
<organism evidence="2 3">
    <name type="scientific">Leptospira yanagawae serovar Saopaulo str. Sao Paulo = ATCC 700523</name>
    <dbReference type="NCBI Taxonomy" id="1249483"/>
    <lineage>
        <taxon>Bacteria</taxon>
        <taxon>Pseudomonadati</taxon>
        <taxon>Spirochaetota</taxon>
        <taxon>Spirochaetia</taxon>
        <taxon>Leptospirales</taxon>
        <taxon>Leptospiraceae</taxon>
        <taxon>Leptospira</taxon>
    </lineage>
</organism>
<accession>A0A5E8H986</accession>
<name>A0A5E8H986_9LEPT</name>
<dbReference type="AlphaFoldDB" id="A0A5E8H986"/>
<protein>
    <submittedName>
        <fullName evidence="2">Integrase core domain protein</fullName>
    </submittedName>
</protein>